<dbReference type="EMBL" id="CAJPVJ010011683">
    <property type="protein sequence ID" value="CAG2173937.1"/>
    <property type="molecule type" value="Genomic_DNA"/>
</dbReference>
<dbReference type="Pfam" id="PF10036">
    <property type="entry name" value="RLL"/>
    <property type="match status" value="1"/>
</dbReference>
<protein>
    <submittedName>
        <fullName evidence="1">Uncharacterized protein</fullName>
    </submittedName>
</protein>
<reference evidence="1" key="1">
    <citation type="submission" date="2020-11" db="EMBL/GenBank/DDBJ databases">
        <authorList>
            <person name="Tran Van P."/>
        </authorList>
    </citation>
    <scope>NUCLEOTIDE SEQUENCE</scope>
</reference>
<dbReference type="InterPro" id="IPR019265">
    <property type="entry name" value="RTRAF"/>
</dbReference>
<dbReference type="EMBL" id="OC926508">
    <property type="protein sequence ID" value="CAD7656750.1"/>
    <property type="molecule type" value="Genomic_DNA"/>
</dbReference>
<evidence type="ECO:0000313" key="2">
    <source>
        <dbReference type="Proteomes" id="UP000728032"/>
    </source>
</evidence>
<dbReference type="AlphaFoldDB" id="A0A7R9MAQ9"/>
<dbReference type="Proteomes" id="UP000728032">
    <property type="component" value="Unassembled WGS sequence"/>
</dbReference>
<keyword evidence="2" id="KW-1185">Reference proteome</keyword>
<gene>
    <name evidence="1" type="ORF">ONB1V03_LOCUS13386</name>
</gene>
<evidence type="ECO:0000313" key="1">
    <source>
        <dbReference type="EMBL" id="CAD7656750.1"/>
    </source>
</evidence>
<organism evidence="1">
    <name type="scientific">Oppiella nova</name>
    <dbReference type="NCBI Taxonomy" id="334625"/>
    <lineage>
        <taxon>Eukaryota</taxon>
        <taxon>Metazoa</taxon>
        <taxon>Ecdysozoa</taxon>
        <taxon>Arthropoda</taxon>
        <taxon>Chelicerata</taxon>
        <taxon>Arachnida</taxon>
        <taxon>Acari</taxon>
        <taxon>Acariformes</taxon>
        <taxon>Sarcoptiformes</taxon>
        <taxon>Oribatida</taxon>
        <taxon>Brachypylina</taxon>
        <taxon>Oppioidea</taxon>
        <taxon>Oppiidae</taxon>
        <taxon>Oppiella</taxon>
    </lineage>
</organism>
<name>A0A7R9MAQ9_9ACAR</name>
<sequence>MFRQTLQSLDFYGAQHFDSTDVKQLRQLIAWIEDQKIRHYRIEDRLILRDIDHKDWDSAFHKYLSDISCPIGSNKTDLVLDWILTTALRFEYRDHCMSCMCEPIDSNLMEKYRKPADDYESRSVTPTNPIDGLDFDSDEFCDGVKQLAPLLKVAAHPTNHLCTLSAITLVIKNHISIESNDKSEDKVELKTNNRKLLDNKSMQLKTGSNDSVLTNSAKILRLLYINDLRELQTTVNEMIASIQSITANPKTDTTLGKVGS</sequence>
<proteinExistence type="predicted"/>
<dbReference type="PANTHER" id="PTHR15924">
    <property type="entry name" value="CLE"/>
    <property type="match status" value="1"/>
</dbReference>
<accession>A0A7R9MAQ9</accession>
<dbReference type="OrthoDB" id="514167at2759"/>